<dbReference type="EMBL" id="BEGY01000128">
    <property type="protein sequence ID" value="GAX84546.1"/>
    <property type="molecule type" value="Genomic_DNA"/>
</dbReference>
<dbReference type="SUPFAM" id="SSF51197">
    <property type="entry name" value="Clavaminate synthase-like"/>
    <property type="match status" value="1"/>
</dbReference>
<feature type="compositionally biased region" description="Basic and acidic residues" evidence="1">
    <location>
        <begin position="397"/>
        <end position="408"/>
    </location>
</feature>
<accession>A0A250XNF8</accession>
<dbReference type="Pfam" id="PF02373">
    <property type="entry name" value="JmjC"/>
    <property type="match status" value="1"/>
</dbReference>
<organism evidence="3 4">
    <name type="scientific">Chlamydomonas eustigma</name>
    <dbReference type="NCBI Taxonomy" id="1157962"/>
    <lineage>
        <taxon>Eukaryota</taxon>
        <taxon>Viridiplantae</taxon>
        <taxon>Chlorophyta</taxon>
        <taxon>core chlorophytes</taxon>
        <taxon>Chlorophyceae</taxon>
        <taxon>CS clade</taxon>
        <taxon>Chlamydomonadales</taxon>
        <taxon>Chlamydomonadaceae</taxon>
        <taxon>Chlamydomonas</taxon>
    </lineage>
</organism>
<evidence type="ECO:0000259" key="2">
    <source>
        <dbReference type="PROSITE" id="PS51184"/>
    </source>
</evidence>
<dbReference type="PANTHER" id="PTHR10694:SF7">
    <property type="entry name" value="[HISTONE H3]-TRIMETHYL-L-LYSINE(9) DEMETHYLASE"/>
    <property type="match status" value="1"/>
</dbReference>
<reference evidence="3 4" key="1">
    <citation type="submission" date="2017-08" db="EMBL/GenBank/DDBJ databases">
        <title>Acidophilic green algal genome provides insights into adaptation to an acidic environment.</title>
        <authorList>
            <person name="Hirooka S."/>
            <person name="Hirose Y."/>
            <person name="Kanesaki Y."/>
            <person name="Higuchi S."/>
            <person name="Fujiwara T."/>
            <person name="Onuma R."/>
            <person name="Era A."/>
            <person name="Ohbayashi R."/>
            <person name="Uzuka A."/>
            <person name="Nozaki H."/>
            <person name="Yoshikawa H."/>
            <person name="Miyagishima S.Y."/>
        </authorList>
    </citation>
    <scope>NUCLEOTIDE SEQUENCE [LARGE SCALE GENOMIC DNA]</scope>
    <source>
        <strain evidence="3 4">NIES-2499</strain>
    </source>
</reference>
<evidence type="ECO:0000313" key="3">
    <source>
        <dbReference type="EMBL" id="GAX84546.1"/>
    </source>
</evidence>
<dbReference type="GO" id="GO:0032454">
    <property type="term" value="F:histone H3K9 demethylase activity"/>
    <property type="evidence" value="ECO:0007669"/>
    <property type="project" value="TreeGrafter"/>
</dbReference>
<feature type="compositionally biased region" description="Acidic residues" evidence="1">
    <location>
        <begin position="317"/>
        <end position="344"/>
    </location>
</feature>
<feature type="domain" description="JmjC" evidence="2">
    <location>
        <begin position="134"/>
        <end position="297"/>
    </location>
</feature>
<proteinExistence type="predicted"/>
<dbReference type="PROSITE" id="PS51184">
    <property type="entry name" value="JMJC"/>
    <property type="match status" value="1"/>
</dbReference>
<sequence>MQPTRMEFQRPFVEYVSEVFAKNPDLPMFKVIPPSGWRARRTKFPDLKEVKINTPIRQHVFGTKGAYRCIFVEQKEISVDEFKRLAEIESKNTPAMQRKRDAEADAVMERSFWGSVTLTPPLYGADTPVSFFDPKLPYGWNLRELGDLLKTRDVPHIPGVTTPMTYFGMWRSFFGWHKEDADLLSINYLHWGAPKMWYCVSPKDQAKFQRMAQGLFPQLHQACHAFIRHKDIMLSPSLLRAYNIPFIQAKQEEGQFIVLNSSAYHSGFNMGFNCAEAINFATPSWIDVGKAAEPCRCRSDAVHISMRLFDPDWSGSDIDEGDMSEEVSEDDDVEEEEEQVEEEVIVSGDKRQQSSRKRHAPSVRTAAHGTSTKKGTGRKSTSVERADDDAPLTPDVAESRIRSRRDSTTARASKQSASAAVSDPVLLAWPAATQRPVPVGSRWRVGRGKLASEESLLNLPEEQIQHMMYRDEVVGYPIAVVAKDDKGRPYFCLAQRLKCSTSAKDTVMLRWLMKCTDGLYRPFPTYWEESQYLLVGIRAKCLPKGPRKKRVKREEKEVVEEGRRRVSKRAAAACAARASAVASSLGGGWSLLTSSDRLLCPDEV</sequence>
<evidence type="ECO:0000256" key="1">
    <source>
        <dbReference type="SAM" id="MobiDB-lite"/>
    </source>
</evidence>
<comment type="caution">
    <text evidence="3">The sequence shown here is derived from an EMBL/GenBank/DDBJ whole genome shotgun (WGS) entry which is preliminary data.</text>
</comment>
<dbReference type="GO" id="GO:0005634">
    <property type="term" value="C:nucleus"/>
    <property type="evidence" value="ECO:0007669"/>
    <property type="project" value="TreeGrafter"/>
</dbReference>
<dbReference type="GO" id="GO:0051864">
    <property type="term" value="F:histone H3K36 demethylase activity"/>
    <property type="evidence" value="ECO:0007669"/>
    <property type="project" value="TreeGrafter"/>
</dbReference>
<feature type="compositionally biased region" description="Low complexity" evidence="1">
    <location>
        <begin position="369"/>
        <end position="380"/>
    </location>
</feature>
<dbReference type="InterPro" id="IPR003347">
    <property type="entry name" value="JmjC_dom"/>
</dbReference>
<name>A0A250XNF8_9CHLO</name>
<dbReference type="SMART" id="SM00558">
    <property type="entry name" value="JmjC"/>
    <property type="match status" value="1"/>
</dbReference>
<dbReference type="AlphaFoldDB" id="A0A250XNF8"/>
<dbReference type="OrthoDB" id="9547406at2759"/>
<dbReference type="STRING" id="1157962.A0A250XNF8"/>
<gene>
    <name evidence="3" type="ORF">CEUSTIGMA_g11967.t1</name>
</gene>
<protein>
    <recommendedName>
        <fullName evidence="2">JmjC domain-containing protein</fullName>
    </recommendedName>
</protein>
<keyword evidence="4" id="KW-1185">Reference proteome</keyword>
<evidence type="ECO:0000313" key="4">
    <source>
        <dbReference type="Proteomes" id="UP000232323"/>
    </source>
</evidence>
<dbReference type="Gene3D" id="2.60.120.650">
    <property type="entry name" value="Cupin"/>
    <property type="match status" value="1"/>
</dbReference>
<dbReference type="PANTHER" id="PTHR10694">
    <property type="entry name" value="LYSINE-SPECIFIC DEMETHYLASE"/>
    <property type="match status" value="1"/>
</dbReference>
<dbReference type="GO" id="GO:0000785">
    <property type="term" value="C:chromatin"/>
    <property type="evidence" value="ECO:0007669"/>
    <property type="project" value="TreeGrafter"/>
</dbReference>
<feature type="region of interest" description="Disordered" evidence="1">
    <location>
        <begin position="313"/>
        <end position="417"/>
    </location>
</feature>
<dbReference type="GO" id="GO:0010468">
    <property type="term" value="P:regulation of gene expression"/>
    <property type="evidence" value="ECO:0007669"/>
    <property type="project" value="TreeGrafter"/>
</dbReference>
<dbReference type="Proteomes" id="UP000232323">
    <property type="component" value="Unassembled WGS sequence"/>
</dbReference>